<keyword evidence="2" id="KW-1185">Reference proteome</keyword>
<dbReference type="EMBL" id="JAUCMV010000004">
    <property type="protein sequence ID" value="KAK0407402.1"/>
    <property type="molecule type" value="Genomic_DNA"/>
</dbReference>
<reference evidence="1" key="1">
    <citation type="submission" date="2023-06" db="EMBL/GenBank/DDBJ databases">
        <title>Genomic analysis of the entomopathogenic nematode Steinernema hermaphroditum.</title>
        <authorList>
            <person name="Schwarz E.M."/>
            <person name="Heppert J.K."/>
            <person name="Baniya A."/>
            <person name="Schwartz H.T."/>
            <person name="Tan C.-H."/>
            <person name="Antoshechkin I."/>
            <person name="Sternberg P.W."/>
            <person name="Goodrich-Blair H."/>
            <person name="Dillman A.R."/>
        </authorList>
    </citation>
    <scope>NUCLEOTIDE SEQUENCE</scope>
    <source>
        <strain evidence="1">PS9179</strain>
        <tissue evidence="1">Whole animal</tissue>
    </source>
</reference>
<evidence type="ECO:0000313" key="2">
    <source>
        <dbReference type="Proteomes" id="UP001175271"/>
    </source>
</evidence>
<dbReference type="Proteomes" id="UP001175271">
    <property type="component" value="Unassembled WGS sequence"/>
</dbReference>
<evidence type="ECO:0000313" key="1">
    <source>
        <dbReference type="EMBL" id="KAK0407402.1"/>
    </source>
</evidence>
<accession>A0AA39LRV5</accession>
<sequence length="101" mass="11269">MPLYRDDCASAKMRSSGSTCICARITSIQPTIVIEDKSGSCVLDTFPSDSIAEVGDLCYCFVRCGAEPLRCRRLTVIPPEMFPVALYQLELFRRNQNAMKP</sequence>
<protein>
    <submittedName>
        <fullName evidence="1">Uncharacterized protein</fullName>
    </submittedName>
</protein>
<proteinExistence type="predicted"/>
<comment type="caution">
    <text evidence="1">The sequence shown here is derived from an EMBL/GenBank/DDBJ whole genome shotgun (WGS) entry which is preliminary data.</text>
</comment>
<gene>
    <name evidence="1" type="ORF">QR680_019178</name>
</gene>
<name>A0AA39LRV5_9BILA</name>
<dbReference type="AlphaFoldDB" id="A0AA39LRV5"/>
<organism evidence="1 2">
    <name type="scientific">Steinernema hermaphroditum</name>
    <dbReference type="NCBI Taxonomy" id="289476"/>
    <lineage>
        <taxon>Eukaryota</taxon>
        <taxon>Metazoa</taxon>
        <taxon>Ecdysozoa</taxon>
        <taxon>Nematoda</taxon>
        <taxon>Chromadorea</taxon>
        <taxon>Rhabditida</taxon>
        <taxon>Tylenchina</taxon>
        <taxon>Panagrolaimomorpha</taxon>
        <taxon>Strongyloidoidea</taxon>
        <taxon>Steinernematidae</taxon>
        <taxon>Steinernema</taxon>
    </lineage>
</organism>